<dbReference type="SMART" id="SM00257">
    <property type="entry name" value="LysM"/>
    <property type="match status" value="1"/>
</dbReference>
<keyword evidence="2" id="KW-1133">Transmembrane helix</keyword>
<dbReference type="InterPro" id="IPR036779">
    <property type="entry name" value="LysM_dom_sf"/>
</dbReference>
<keyword evidence="2" id="KW-0472">Membrane</keyword>
<feature type="transmembrane region" description="Helical" evidence="2">
    <location>
        <begin position="6"/>
        <end position="25"/>
    </location>
</feature>
<evidence type="ECO:0000313" key="4">
    <source>
        <dbReference type="Proteomes" id="UP000190951"/>
    </source>
</evidence>
<feature type="region of interest" description="Disordered" evidence="1">
    <location>
        <begin position="34"/>
        <end position="66"/>
    </location>
</feature>
<dbReference type="Pfam" id="PF01476">
    <property type="entry name" value="LysM"/>
    <property type="match status" value="1"/>
</dbReference>
<sequence>MSKNKLRFILFIICVFIVGSGIVYYDKTRNNSQKHSASSALQKEPSQKTTSMQLSNTGNSKTDDEAAISTSGNVQNVDNSTQSYEIVKTVSEDADYVYIKYRVKSGDHLWSLAQHFMPTYKALGVVTDIQQHNSFKNNNVLSVGNSIVIPAEKNVLKTK</sequence>
<gene>
    <name evidence="3" type="ORF">CROST_004820</name>
</gene>
<dbReference type="AlphaFoldDB" id="A0A1S8LP76"/>
<dbReference type="SUPFAM" id="SSF54106">
    <property type="entry name" value="LysM domain"/>
    <property type="match status" value="1"/>
</dbReference>
<feature type="compositionally biased region" description="Polar residues" evidence="1">
    <location>
        <begin position="47"/>
        <end position="60"/>
    </location>
</feature>
<keyword evidence="4" id="KW-1185">Reference proteome</keyword>
<dbReference type="RefSeq" id="WP_077835870.1">
    <property type="nucleotide sequence ID" value="NZ_CP096983.1"/>
</dbReference>
<organism evidence="3 4">
    <name type="scientific">Clostridium felsineum</name>
    <dbReference type="NCBI Taxonomy" id="36839"/>
    <lineage>
        <taxon>Bacteria</taxon>
        <taxon>Bacillati</taxon>
        <taxon>Bacillota</taxon>
        <taxon>Clostridia</taxon>
        <taxon>Eubacteriales</taxon>
        <taxon>Clostridiaceae</taxon>
        <taxon>Clostridium</taxon>
    </lineage>
</organism>
<protein>
    <submittedName>
        <fullName evidence="3">Uncharacterized protein</fullName>
    </submittedName>
</protein>
<dbReference type="KEGG" id="crw:CROST_004820"/>
<keyword evidence="2" id="KW-0812">Transmembrane</keyword>
<dbReference type="PROSITE" id="PS51782">
    <property type="entry name" value="LYSM"/>
    <property type="match status" value="1"/>
</dbReference>
<dbReference type="EMBL" id="CP096983">
    <property type="protein sequence ID" value="URZ09789.1"/>
    <property type="molecule type" value="Genomic_DNA"/>
</dbReference>
<evidence type="ECO:0000256" key="2">
    <source>
        <dbReference type="SAM" id="Phobius"/>
    </source>
</evidence>
<name>A0A1S8LP76_9CLOT</name>
<evidence type="ECO:0000256" key="1">
    <source>
        <dbReference type="SAM" id="MobiDB-lite"/>
    </source>
</evidence>
<dbReference type="Proteomes" id="UP000190951">
    <property type="component" value="Chromosome"/>
</dbReference>
<proteinExistence type="predicted"/>
<evidence type="ECO:0000313" key="3">
    <source>
        <dbReference type="EMBL" id="URZ09789.1"/>
    </source>
</evidence>
<dbReference type="Gene3D" id="3.10.350.10">
    <property type="entry name" value="LysM domain"/>
    <property type="match status" value="1"/>
</dbReference>
<dbReference type="CDD" id="cd00118">
    <property type="entry name" value="LysM"/>
    <property type="match status" value="1"/>
</dbReference>
<dbReference type="InterPro" id="IPR018392">
    <property type="entry name" value="LysM"/>
</dbReference>
<reference evidence="3 4" key="1">
    <citation type="submission" date="2022-04" db="EMBL/GenBank/DDBJ databases">
        <title>Genome sequence of C. roseum typestrain.</title>
        <authorList>
            <person name="Poehlein A."/>
            <person name="Schoch T."/>
            <person name="Duerre P."/>
            <person name="Daniel R."/>
        </authorList>
    </citation>
    <scope>NUCLEOTIDE SEQUENCE [LARGE SCALE GENOMIC DNA]</scope>
    <source>
        <strain evidence="3 4">DSM 7320</strain>
    </source>
</reference>
<accession>A0A1S8LP76</accession>